<accession>A0A6J5GTZ8</accession>
<dbReference type="AlphaFoldDB" id="A0A6J5GTZ8"/>
<dbReference type="Gene3D" id="3.20.20.140">
    <property type="entry name" value="Metal-dependent hydrolases"/>
    <property type="match status" value="1"/>
</dbReference>
<evidence type="ECO:0000256" key="1">
    <source>
        <dbReference type="SAM" id="MobiDB-lite"/>
    </source>
</evidence>
<reference evidence="3 4" key="1">
    <citation type="submission" date="2020-04" db="EMBL/GenBank/DDBJ databases">
        <authorList>
            <person name="De Canck E."/>
        </authorList>
    </citation>
    <scope>NUCLEOTIDE SEQUENCE [LARGE SCALE GENOMIC DNA]</scope>
    <source>
        <strain evidence="3 4">LMG 27177</strain>
    </source>
</reference>
<sequence>MLSQITQWRPGPLTRPRALPPSGTTDCHFHVFGPADRFPFSPERKFTPEDATSSDYLSICRMLSIDRAVLVQPSVYAFDNHRLMSAAAELPIPTRMVIMAPPEVSAQELEVFWNQGARGIRVIGTLPIGAPLSSLPELAGKLHERQWHIQLLLNPRLLIETEETLRELGCPIVIDHLAHIQCEKGIEQPAFKALLRLMTTGRLWVKLSAPYHLSVHSPLYDDLRPFISRLLDTRADRLLWGSDWPFVNHNNAAPDPADLMDAVLNWLPDETTQRQVLVENPAALYGFNS</sequence>
<dbReference type="Pfam" id="PF04909">
    <property type="entry name" value="Amidohydro_2"/>
    <property type="match status" value="1"/>
</dbReference>
<dbReference type="InterPro" id="IPR006680">
    <property type="entry name" value="Amidohydro-rel"/>
</dbReference>
<feature type="domain" description="Amidohydrolase-related" evidence="2">
    <location>
        <begin position="26"/>
        <end position="287"/>
    </location>
</feature>
<dbReference type="EC" id="3.1.1.92" evidence="3"/>
<keyword evidence="3" id="KW-0378">Hydrolase</keyword>
<keyword evidence="4" id="KW-1185">Reference proteome</keyword>
<dbReference type="PANTHER" id="PTHR35563">
    <property type="entry name" value="BARREL METAL-DEPENDENT HYDROLASE, PUTATIVE (AFU_ORTHOLOGUE AFUA_1G16240)-RELATED"/>
    <property type="match status" value="1"/>
</dbReference>
<dbReference type="InterPro" id="IPR052358">
    <property type="entry name" value="Aro_Compnd_Degr_Hydrolases"/>
</dbReference>
<gene>
    <name evidence="3" type="ORF">LMG27177_06203</name>
</gene>
<dbReference type="GO" id="GO:0102998">
    <property type="term" value="F:4-sulfomuconolactone hydrolase activity"/>
    <property type="evidence" value="ECO:0007669"/>
    <property type="project" value="UniProtKB-EC"/>
</dbReference>
<proteinExistence type="predicted"/>
<protein>
    <submittedName>
        <fullName evidence="3">4-sulfomuconolactone hydrolase</fullName>
        <ecNumber evidence="3">3.1.1.92</ecNumber>
    </submittedName>
</protein>
<evidence type="ECO:0000313" key="4">
    <source>
        <dbReference type="Proteomes" id="UP000494252"/>
    </source>
</evidence>
<dbReference type="EMBL" id="CADIKI010000024">
    <property type="protein sequence ID" value="CAB3806970.1"/>
    <property type="molecule type" value="Genomic_DNA"/>
</dbReference>
<dbReference type="Proteomes" id="UP000494252">
    <property type="component" value="Unassembled WGS sequence"/>
</dbReference>
<dbReference type="PANTHER" id="PTHR35563:SF2">
    <property type="entry name" value="BARREL METAL-DEPENDENT HYDROLASE, PUTATIVE (AFU_ORTHOLOGUE AFUA_1G16240)-RELATED"/>
    <property type="match status" value="1"/>
</dbReference>
<dbReference type="InterPro" id="IPR032466">
    <property type="entry name" value="Metal_Hydrolase"/>
</dbReference>
<evidence type="ECO:0000313" key="3">
    <source>
        <dbReference type="EMBL" id="CAB3806970.1"/>
    </source>
</evidence>
<dbReference type="SUPFAM" id="SSF51556">
    <property type="entry name" value="Metallo-dependent hydrolases"/>
    <property type="match status" value="1"/>
</dbReference>
<organism evidence="3 4">
    <name type="scientific">Paraburkholderia fynbosensis</name>
    <dbReference type="NCBI Taxonomy" id="1200993"/>
    <lineage>
        <taxon>Bacteria</taxon>
        <taxon>Pseudomonadati</taxon>
        <taxon>Pseudomonadota</taxon>
        <taxon>Betaproteobacteria</taxon>
        <taxon>Burkholderiales</taxon>
        <taxon>Burkholderiaceae</taxon>
        <taxon>Paraburkholderia</taxon>
    </lineage>
</organism>
<feature type="region of interest" description="Disordered" evidence="1">
    <location>
        <begin position="1"/>
        <end position="20"/>
    </location>
</feature>
<name>A0A6J5GTZ8_9BURK</name>
<evidence type="ECO:0000259" key="2">
    <source>
        <dbReference type="Pfam" id="PF04909"/>
    </source>
</evidence>
<dbReference type="RefSeq" id="WP_175165318.1">
    <property type="nucleotide sequence ID" value="NZ_CADIKI010000024.1"/>
</dbReference>